<keyword evidence="3" id="KW-1185">Reference proteome</keyword>
<dbReference type="Gene3D" id="3.30.420.10">
    <property type="entry name" value="Ribonuclease H-like superfamily/Ribonuclease H"/>
    <property type="match status" value="1"/>
</dbReference>
<dbReference type="Proteomes" id="UP001374535">
    <property type="component" value="Chromosome 11"/>
</dbReference>
<evidence type="ECO:0000313" key="2">
    <source>
        <dbReference type="EMBL" id="WVY89918.1"/>
    </source>
</evidence>
<organism evidence="2 3">
    <name type="scientific">Vigna mungo</name>
    <name type="common">Black gram</name>
    <name type="synonym">Phaseolus mungo</name>
    <dbReference type="NCBI Taxonomy" id="3915"/>
    <lineage>
        <taxon>Eukaryota</taxon>
        <taxon>Viridiplantae</taxon>
        <taxon>Streptophyta</taxon>
        <taxon>Embryophyta</taxon>
        <taxon>Tracheophyta</taxon>
        <taxon>Spermatophyta</taxon>
        <taxon>Magnoliopsida</taxon>
        <taxon>eudicotyledons</taxon>
        <taxon>Gunneridae</taxon>
        <taxon>Pentapetalae</taxon>
        <taxon>rosids</taxon>
        <taxon>fabids</taxon>
        <taxon>Fabales</taxon>
        <taxon>Fabaceae</taxon>
        <taxon>Papilionoideae</taxon>
        <taxon>50 kb inversion clade</taxon>
        <taxon>NPAAA clade</taxon>
        <taxon>indigoferoid/millettioid clade</taxon>
        <taxon>Phaseoleae</taxon>
        <taxon>Vigna</taxon>
    </lineage>
</organism>
<dbReference type="InterPro" id="IPR036397">
    <property type="entry name" value="RNaseH_sf"/>
</dbReference>
<protein>
    <recommendedName>
        <fullName evidence="1">Tf2-1-like SH3-like domain-containing protein</fullName>
    </recommendedName>
</protein>
<dbReference type="GO" id="GO:0003676">
    <property type="term" value="F:nucleic acid binding"/>
    <property type="evidence" value="ECO:0007669"/>
    <property type="project" value="InterPro"/>
</dbReference>
<evidence type="ECO:0000313" key="3">
    <source>
        <dbReference type="Proteomes" id="UP001374535"/>
    </source>
</evidence>
<sequence length="223" mass="25859">MNMLPWAQYWYNTSFHHSLGMTPFQAVFGRLPPQLARYDQNQNDHMSIREALTARDKIISRLKANLLKSQNYMKQQVDKKRRNFQLQVGDLALVKLQPYRQQSLALRKNRKLGLKFFGPFEVIENIGSVAYKVQLPNTAKIHPMFHISLLKKFQGSPPQQYLPLLLTTSELGPIVQPWKVLKCRVITQNQQKVSQLLLQWDIFYPKDLGRCGGGERSLSLVQP</sequence>
<accession>A0AAQ3MFU3</accession>
<feature type="domain" description="Tf2-1-like SH3-like" evidence="1">
    <location>
        <begin position="89"/>
        <end position="153"/>
    </location>
</feature>
<dbReference type="PANTHER" id="PTHR46148">
    <property type="entry name" value="CHROMO DOMAIN-CONTAINING PROTEIN"/>
    <property type="match status" value="1"/>
</dbReference>
<dbReference type="Pfam" id="PF24626">
    <property type="entry name" value="SH3_Tf2-1"/>
    <property type="match status" value="1"/>
</dbReference>
<dbReference type="EMBL" id="CP144690">
    <property type="protein sequence ID" value="WVY89918.1"/>
    <property type="molecule type" value="Genomic_DNA"/>
</dbReference>
<evidence type="ECO:0000259" key="1">
    <source>
        <dbReference type="Pfam" id="PF24626"/>
    </source>
</evidence>
<gene>
    <name evidence="2" type="ORF">V8G54_035432</name>
</gene>
<proteinExistence type="predicted"/>
<name>A0AAQ3MFU3_VIGMU</name>
<dbReference type="AlphaFoldDB" id="A0AAQ3MFU3"/>
<reference evidence="2 3" key="1">
    <citation type="journal article" date="2023" name="Life. Sci Alliance">
        <title>Evolutionary insights into 3D genome organization and epigenetic landscape of Vigna mungo.</title>
        <authorList>
            <person name="Junaid A."/>
            <person name="Singh B."/>
            <person name="Bhatia S."/>
        </authorList>
    </citation>
    <scope>NUCLEOTIDE SEQUENCE [LARGE SCALE GENOMIC DNA]</scope>
    <source>
        <strain evidence="2">Urdbean</strain>
    </source>
</reference>
<dbReference type="InterPro" id="IPR056924">
    <property type="entry name" value="SH3_Tf2-1"/>
</dbReference>
<dbReference type="PANTHER" id="PTHR46148:SF52">
    <property type="entry name" value="OS04G0603800 PROTEIN"/>
    <property type="match status" value="1"/>
</dbReference>